<dbReference type="Proteomes" id="UP001491310">
    <property type="component" value="Unassembled WGS sequence"/>
</dbReference>
<feature type="compositionally biased region" description="Low complexity" evidence="1">
    <location>
        <begin position="237"/>
        <end position="276"/>
    </location>
</feature>
<feature type="chain" id="PRO_5045083736" description="Senescence domain-containing protein" evidence="2">
    <location>
        <begin position="16"/>
        <end position="293"/>
    </location>
</feature>
<dbReference type="EMBL" id="JALJOT010000005">
    <property type="protein sequence ID" value="KAK9914776.1"/>
    <property type="molecule type" value="Genomic_DNA"/>
</dbReference>
<keyword evidence="2" id="KW-0732">Signal</keyword>
<protein>
    <recommendedName>
        <fullName evidence="5">Senescence domain-containing protein</fullName>
    </recommendedName>
</protein>
<evidence type="ECO:0000256" key="2">
    <source>
        <dbReference type="SAM" id="SignalP"/>
    </source>
</evidence>
<feature type="compositionally biased region" description="Basic and acidic residues" evidence="1">
    <location>
        <begin position="277"/>
        <end position="293"/>
    </location>
</feature>
<comment type="caution">
    <text evidence="3">The sequence shown here is derived from an EMBL/GenBank/DDBJ whole genome shotgun (WGS) entry which is preliminary data.</text>
</comment>
<evidence type="ECO:0000256" key="1">
    <source>
        <dbReference type="SAM" id="MobiDB-lite"/>
    </source>
</evidence>
<evidence type="ECO:0000313" key="4">
    <source>
        <dbReference type="Proteomes" id="UP001491310"/>
    </source>
</evidence>
<evidence type="ECO:0000313" key="3">
    <source>
        <dbReference type="EMBL" id="KAK9914776.1"/>
    </source>
</evidence>
<sequence>MVLALAIHTVGTVSAKVPFAIVALLDHVRQKKLPPELKCRQVFPTSGLRSTSLWDTTDIETLQLWLDEFLDADCTNEVFEVQEDFAFGISAELTRLRTAEKVSAAVSERTKSAAAVASQQMTDLDAKYRVSQQAASAVQAAREASRVAGSRLATGFGKVHARAMENQQISAAATSINAGWKRLGATVPFFTRSPSGSEGGSPMTHAANPNFKEPTSQAAPSPSTLAHAEPSKREEGMPAAVARPQAMRAASPSPAASPAKPPKAQAAAPASAAPKPEAGKRDVFTLDDHDADV</sequence>
<feature type="compositionally biased region" description="Polar residues" evidence="1">
    <location>
        <begin position="213"/>
        <end position="224"/>
    </location>
</feature>
<reference evidence="3 4" key="1">
    <citation type="journal article" date="2024" name="Nat. Commun.">
        <title>Phylogenomics reveals the evolutionary origins of lichenization in chlorophyte algae.</title>
        <authorList>
            <person name="Puginier C."/>
            <person name="Libourel C."/>
            <person name="Otte J."/>
            <person name="Skaloud P."/>
            <person name="Haon M."/>
            <person name="Grisel S."/>
            <person name="Petersen M."/>
            <person name="Berrin J.G."/>
            <person name="Delaux P.M."/>
            <person name="Dal Grande F."/>
            <person name="Keller J."/>
        </authorList>
    </citation>
    <scope>NUCLEOTIDE SEQUENCE [LARGE SCALE GENOMIC DNA]</scope>
    <source>
        <strain evidence="3 4">SAG 216-7</strain>
    </source>
</reference>
<feature type="signal peptide" evidence="2">
    <location>
        <begin position="1"/>
        <end position="15"/>
    </location>
</feature>
<gene>
    <name evidence="3" type="ORF">WJX75_000433</name>
</gene>
<feature type="region of interest" description="Disordered" evidence="1">
    <location>
        <begin position="191"/>
        <end position="293"/>
    </location>
</feature>
<evidence type="ECO:0008006" key="5">
    <source>
        <dbReference type="Google" id="ProtNLM"/>
    </source>
</evidence>
<keyword evidence="4" id="KW-1185">Reference proteome</keyword>
<accession>A0ABR2YSU8</accession>
<organism evidence="3 4">
    <name type="scientific">Coccomyxa subellipsoidea</name>
    <dbReference type="NCBI Taxonomy" id="248742"/>
    <lineage>
        <taxon>Eukaryota</taxon>
        <taxon>Viridiplantae</taxon>
        <taxon>Chlorophyta</taxon>
        <taxon>core chlorophytes</taxon>
        <taxon>Trebouxiophyceae</taxon>
        <taxon>Trebouxiophyceae incertae sedis</taxon>
        <taxon>Coccomyxaceae</taxon>
        <taxon>Coccomyxa</taxon>
    </lineage>
</organism>
<proteinExistence type="predicted"/>
<name>A0ABR2YSU8_9CHLO</name>